<dbReference type="NCBIfam" id="TIGR00379">
    <property type="entry name" value="cobB"/>
    <property type="match status" value="1"/>
</dbReference>
<dbReference type="SUPFAM" id="SSF52540">
    <property type="entry name" value="P-loop containing nucleoside triphosphate hydrolases"/>
    <property type="match status" value="1"/>
</dbReference>
<evidence type="ECO:0000313" key="10">
    <source>
        <dbReference type="EMBL" id="AFM16821.1"/>
    </source>
</evidence>
<dbReference type="HAMAP" id="MF_00027">
    <property type="entry name" value="CobB_CbiA"/>
    <property type="match status" value="1"/>
</dbReference>
<keyword evidence="3 7" id="KW-0547">Nucleotide-binding</keyword>
<sequence length="455" mass="46722">MSTPAVVIAAPASGSGKTTLATGLMGALCRAGHRVAPFKVGPDFIDPGYHALAAGRPGRNLDPVLVGEPLIGPLYRHGSDDADIAVVEGVMGLFDGRIGDTATGAARGSTAQVASLLGAPVVLVVDARGQSHSVAALLHGFATFDPGVRLAGVILNRVGSPRHETVLRQACEQAGVTVLGSIPRSDELAVPSRHLGLVTAVEHGRRAGAAVEAMTELAARHVDLNAVMSLADSRVSDPPWTPQRCEPVAEAVTVALAAGRAFTFGYSEHAELLRAAGADVVAFDPLNDPLPAEAAALVLPGGFPEEFGTELSANDAVRGQIRALAGRGAPIHAECAGLTYLVDDLDGHPMCGVLAGSARFTDTLTLGYRDAVAVADSSLHALGDRTVGHEFHRTTVRFVGERQAAWRYAGRGGAAVDDGAVHRGVHAAYLHTHPAAHPNAVARFVAAAATSKLAG</sequence>
<dbReference type="PROSITE" id="PS51274">
    <property type="entry name" value="GATASE_COBBQ"/>
    <property type="match status" value="1"/>
</dbReference>
<dbReference type="CDD" id="cd03130">
    <property type="entry name" value="GATase1_CobB"/>
    <property type="match status" value="1"/>
</dbReference>
<evidence type="ECO:0000256" key="6">
    <source>
        <dbReference type="ARBA" id="ARBA00022962"/>
    </source>
</evidence>
<dbReference type="InterPro" id="IPR004484">
    <property type="entry name" value="CbiA/CobB_synth"/>
</dbReference>
<comment type="domain">
    <text evidence="7">Comprises of two domains. The C-terminal domain contains the binding site for glutamine and catalyzes the hydrolysis of this substrate to glutamate and ammonia. The N-terminal domain is anticipated to bind ATP and hydrogenobyrinate and catalyzes the ultimate synthesis of the diamide product. The ammonia produced via the glutaminase domain is probably translocated to the adjacent domain via a molecular tunnel, where it reacts with an activated intermediate.</text>
</comment>
<evidence type="ECO:0000259" key="8">
    <source>
        <dbReference type="Pfam" id="PF01656"/>
    </source>
</evidence>
<dbReference type="GO" id="GO:0042242">
    <property type="term" value="F:cobyrinic acid a,c-diamide synthase activity"/>
    <property type="evidence" value="ECO:0007669"/>
    <property type="project" value="InterPro"/>
</dbReference>
<feature type="site" description="Increases nucleophilicity of active site Cys" evidence="7">
    <location>
        <position position="431"/>
    </location>
</feature>
<dbReference type="HOGENOM" id="CLU_022752_1_1_11"/>
<dbReference type="KEGG" id="mcb:Mycch_2038"/>
<dbReference type="RefSeq" id="WP_014815301.1">
    <property type="nucleotide sequence ID" value="NC_018027.1"/>
</dbReference>
<comment type="function">
    <text evidence="7">Catalyzes the ATP-dependent amidation of the two carboxylate groups at positions a and c of hydrogenobyrinate, using either L-glutamine or ammonia as the nitrogen source.</text>
</comment>
<dbReference type="eggNOG" id="COG1797">
    <property type="taxonomic scope" value="Bacteria"/>
</dbReference>
<evidence type="ECO:0000256" key="7">
    <source>
        <dbReference type="HAMAP-Rule" id="MF_00027"/>
    </source>
</evidence>
<accession>I4BHR4</accession>
<keyword evidence="7" id="KW-0169">Cobalamin biosynthesis</keyword>
<dbReference type="STRING" id="710421.Mycch_2038"/>
<dbReference type="UniPathway" id="UPA00148">
    <property type="reaction ID" value="UER00220"/>
</dbReference>
<evidence type="ECO:0000313" key="11">
    <source>
        <dbReference type="Proteomes" id="UP000006057"/>
    </source>
</evidence>
<comment type="miscellaneous">
    <text evidence="7">The a and c carboxylates of hydrogenobyrinate are activated for nucleophilic attack via formation of a phosphorylated intermediate by ATP. CobB catalyzes first the amidation of the c-carboxylate, and then that of the a-carboxylate.</text>
</comment>
<dbReference type="PANTHER" id="PTHR43873">
    <property type="entry name" value="COBYRINATE A,C-DIAMIDE SYNTHASE"/>
    <property type="match status" value="1"/>
</dbReference>
<dbReference type="Proteomes" id="UP000006057">
    <property type="component" value="Chromosome"/>
</dbReference>
<dbReference type="SUPFAM" id="SSF52317">
    <property type="entry name" value="Class I glutamine amidotransferase-like"/>
    <property type="match status" value="1"/>
</dbReference>
<dbReference type="Gene3D" id="3.40.50.880">
    <property type="match status" value="1"/>
</dbReference>
<dbReference type="InterPro" id="IPR027417">
    <property type="entry name" value="P-loop_NTPase"/>
</dbReference>
<dbReference type="OrthoDB" id="9764035at2"/>
<keyword evidence="5 7" id="KW-0460">Magnesium</keyword>
<dbReference type="InterPro" id="IPR029062">
    <property type="entry name" value="Class_I_gatase-like"/>
</dbReference>
<reference evidence="10 11" key="1">
    <citation type="submission" date="2012-06" db="EMBL/GenBank/DDBJ databases">
        <title>Complete sequence of chromosome of Mycobacterium chubuense NBB4.</title>
        <authorList>
            <consortium name="US DOE Joint Genome Institute"/>
            <person name="Lucas S."/>
            <person name="Han J."/>
            <person name="Lapidus A."/>
            <person name="Cheng J.-F."/>
            <person name="Goodwin L."/>
            <person name="Pitluck S."/>
            <person name="Peters L."/>
            <person name="Mikhailova N."/>
            <person name="Teshima H."/>
            <person name="Detter J.C."/>
            <person name="Han C."/>
            <person name="Tapia R."/>
            <person name="Land M."/>
            <person name="Hauser L."/>
            <person name="Kyrpides N."/>
            <person name="Ivanova N."/>
            <person name="Pagani I."/>
            <person name="Mattes T."/>
            <person name="Holmes A."/>
            <person name="Rutledge P."/>
            <person name="Paulsen I."/>
            <person name="Coleman N."/>
            <person name="Woyke T."/>
        </authorList>
    </citation>
    <scope>NUCLEOTIDE SEQUENCE [LARGE SCALE GENOMIC DNA]</scope>
    <source>
        <strain evidence="10 11">NBB4</strain>
    </source>
</reference>
<dbReference type="Pfam" id="PF07685">
    <property type="entry name" value="GATase_3"/>
    <property type="match status" value="1"/>
</dbReference>
<dbReference type="CDD" id="cd05388">
    <property type="entry name" value="CobB_N"/>
    <property type="match status" value="1"/>
</dbReference>
<comment type="catalytic activity">
    <reaction evidence="7">
        <text>hydrogenobyrinate + 2 L-glutamine + 2 ATP + 2 H2O = hydrogenobyrinate a,c-diamide + 2 L-glutamate + 2 ADP + 2 phosphate + 2 H(+)</text>
        <dbReference type="Rhea" id="RHEA:12544"/>
        <dbReference type="ChEBI" id="CHEBI:15377"/>
        <dbReference type="ChEBI" id="CHEBI:15378"/>
        <dbReference type="ChEBI" id="CHEBI:29985"/>
        <dbReference type="ChEBI" id="CHEBI:30616"/>
        <dbReference type="ChEBI" id="CHEBI:43474"/>
        <dbReference type="ChEBI" id="CHEBI:58359"/>
        <dbReference type="ChEBI" id="CHEBI:77873"/>
        <dbReference type="ChEBI" id="CHEBI:77874"/>
        <dbReference type="ChEBI" id="CHEBI:456216"/>
        <dbReference type="EC" id="6.3.5.9"/>
    </reaction>
</comment>
<evidence type="ECO:0000256" key="5">
    <source>
        <dbReference type="ARBA" id="ARBA00022842"/>
    </source>
</evidence>
<protein>
    <recommendedName>
        <fullName evidence="7">Hydrogenobyrinate a,c-diamide synthase</fullName>
        <ecNumber evidence="7">6.3.5.9</ecNumber>
    </recommendedName>
    <alternativeName>
        <fullName evidence="7">Hydrogenobyrinic acid a,c-diamide synthase</fullName>
    </alternativeName>
</protein>
<dbReference type="GO" id="GO:0005524">
    <property type="term" value="F:ATP binding"/>
    <property type="evidence" value="ECO:0007669"/>
    <property type="project" value="UniProtKB-UniRule"/>
</dbReference>
<name>I4BHR4_MYCCN</name>
<proteinExistence type="inferred from homology"/>
<dbReference type="AlphaFoldDB" id="I4BHR4"/>
<feature type="domain" description="CobQ/CobB/MinD/ParA nucleotide binding" evidence="8">
    <location>
        <begin position="6"/>
        <end position="195"/>
    </location>
</feature>
<dbReference type="EMBL" id="CP003053">
    <property type="protein sequence ID" value="AFM16821.1"/>
    <property type="molecule type" value="Genomic_DNA"/>
</dbReference>
<comment type="cofactor">
    <cofactor evidence="1 7">
        <name>Mg(2+)</name>
        <dbReference type="ChEBI" id="CHEBI:18420"/>
    </cofactor>
</comment>
<keyword evidence="4 7" id="KW-0067">ATP-binding</keyword>
<dbReference type="EC" id="6.3.5.9" evidence="7"/>
<dbReference type="InterPro" id="IPR011698">
    <property type="entry name" value="GATase_3"/>
</dbReference>
<dbReference type="GO" id="GO:0043802">
    <property type="term" value="F:hydrogenobyrinic acid a,c-diamide synthase (glutamine-hydrolysing) activity"/>
    <property type="evidence" value="ECO:0007669"/>
    <property type="project" value="UniProtKB-UniRule"/>
</dbReference>
<gene>
    <name evidence="7" type="primary">cobB</name>
    <name evidence="10" type="ordered locus">Mycch_2038</name>
</gene>
<keyword evidence="11" id="KW-1185">Reference proteome</keyword>
<comment type="similarity">
    <text evidence="7">Belongs to the CobB/CbiA family.</text>
</comment>
<organism evidence="10 11">
    <name type="scientific">Mycolicibacterium chubuense (strain NBB4)</name>
    <name type="common">Mycobacterium chubuense</name>
    <dbReference type="NCBI Taxonomy" id="710421"/>
    <lineage>
        <taxon>Bacteria</taxon>
        <taxon>Bacillati</taxon>
        <taxon>Actinomycetota</taxon>
        <taxon>Actinomycetes</taxon>
        <taxon>Mycobacteriales</taxon>
        <taxon>Mycobacteriaceae</taxon>
        <taxon>Mycolicibacterium</taxon>
    </lineage>
</organism>
<evidence type="ECO:0000256" key="2">
    <source>
        <dbReference type="ARBA" id="ARBA00022598"/>
    </source>
</evidence>
<dbReference type="Pfam" id="PF01656">
    <property type="entry name" value="CbiA"/>
    <property type="match status" value="1"/>
</dbReference>
<dbReference type="PATRIC" id="fig|710421.3.peg.2040"/>
<keyword evidence="2 7" id="KW-0436">Ligase</keyword>
<evidence type="ECO:0000256" key="1">
    <source>
        <dbReference type="ARBA" id="ARBA00001946"/>
    </source>
</evidence>
<feature type="active site" description="Nucleophile" evidence="7">
    <location>
        <position position="335"/>
    </location>
</feature>
<evidence type="ECO:0000256" key="4">
    <source>
        <dbReference type="ARBA" id="ARBA00022840"/>
    </source>
</evidence>
<feature type="domain" description="CobB/CobQ-like glutamine amidotransferase" evidence="9">
    <location>
        <begin position="254"/>
        <end position="435"/>
    </location>
</feature>
<keyword evidence="6 7" id="KW-0315">Glutamine amidotransferase</keyword>
<evidence type="ECO:0000259" key="9">
    <source>
        <dbReference type="Pfam" id="PF07685"/>
    </source>
</evidence>
<evidence type="ECO:0000256" key="3">
    <source>
        <dbReference type="ARBA" id="ARBA00022741"/>
    </source>
</evidence>
<comment type="pathway">
    <text evidence="7">Cofactor biosynthesis; adenosylcobalamin biosynthesis; cob(II)yrinate a,c-diamide from precorrin-2 (aerobic route): step 9/10.</text>
</comment>
<dbReference type="PANTHER" id="PTHR43873:SF1">
    <property type="entry name" value="COBYRINATE A,C-DIAMIDE SYNTHASE"/>
    <property type="match status" value="1"/>
</dbReference>
<dbReference type="NCBIfam" id="NF002204">
    <property type="entry name" value="PRK01077.1"/>
    <property type="match status" value="1"/>
</dbReference>
<dbReference type="InterPro" id="IPR002586">
    <property type="entry name" value="CobQ/CobB/MinD/ParA_Nub-bd_dom"/>
</dbReference>
<dbReference type="Gene3D" id="3.40.50.300">
    <property type="entry name" value="P-loop containing nucleotide triphosphate hydrolases"/>
    <property type="match status" value="1"/>
</dbReference>
<dbReference type="GO" id="GO:0009236">
    <property type="term" value="P:cobalamin biosynthetic process"/>
    <property type="evidence" value="ECO:0007669"/>
    <property type="project" value="UniProtKB-UniRule"/>
</dbReference>